<evidence type="ECO:0000313" key="2">
    <source>
        <dbReference type="Proteomes" id="UP000036261"/>
    </source>
</evidence>
<name>A0A0J7IHD5_9FLAO</name>
<evidence type="ECO:0000313" key="1">
    <source>
        <dbReference type="EMBL" id="KMQ65502.1"/>
    </source>
</evidence>
<dbReference type="RefSeq" id="WP_048505797.1">
    <property type="nucleotide sequence ID" value="NZ_LFND01000002.1"/>
</dbReference>
<dbReference type="STRING" id="558151.ACM46_06340"/>
<reference evidence="1 2" key="1">
    <citation type="journal article" date="2013" name="Int. J. Syst. Evol. Microbiol.">
        <title>Chryseobacterium angstadtii sp. nov., isolated from a newt tank.</title>
        <authorList>
            <person name="Kirk K.E."/>
            <person name="Hoffman J.A."/>
            <person name="Smith K.A."/>
            <person name="Strahan B.L."/>
            <person name="Failor K.C."/>
            <person name="Krebs J.E."/>
            <person name="Gale A.N."/>
            <person name="Do T.D."/>
            <person name="Sontag T.C."/>
            <person name="Batties A.M."/>
            <person name="Mistiszyn K."/>
            <person name="Newman J.D."/>
        </authorList>
    </citation>
    <scope>NUCLEOTIDE SEQUENCE [LARGE SCALE GENOMIC DNA]</scope>
    <source>
        <strain evidence="1 2">KM</strain>
    </source>
</reference>
<accession>A0A0J7IHD5</accession>
<dbReference type="Pfam" id="PF26622">
    <property type="entry name" value="DUF8199"/>
    <property type="match status" value="1"/>
</dbReference>
<dbReference type="InterPro" id="IPR058060">
    <property type="entry name" value="HYC_CC_PP"/>
</dbReference>
<dbReference type="Proteomes" id="UP000036261">
    <property type="component" value="Unassembled WGS sequence"/>
</dbReference>
<proteinExistence type="predicted"/>
<dbReference type="AlphaFoldDB" id="A0A0J7IHD5"/>
<dbReference type="EMBL" id="LFND01000002">
    <property type="protein sequence ID" value="KMQ65502.1"/>
    <property type="molecule type" value="Genomic_DNA"/>
</dbReference>
<keyword evidence="2" id="KW-1185">Reference proteome</keyword>
<sequence>MKRVFHLFFLLLYVVISSGFTTSKHICKGNLSEIHVGLKNLSDMDCTKCSTNKEKNHGKCCKLEVKKVYRADNLTASHKNLPVKFLSASIPYHNLGTVFEISGTYSEQPPTLFDFTEDRSNYPSLYILHCVYRI</sequence>
<protein>
    <submittedName>
        <fullName evidence="1">Uncharacterized protein</fullName>
    </submittedName>
</protein>
<dbReference type="InterPro" id="IPR058512">
    <property type="entry name" value="DUF8199"/>
</dbReference>
<dbReference type="PATRIC" id="fig|558151.6.peg.1329"/>
<dbReference type="OrthoDB" id="1252385at2"/>
<gene>
    <name evidence="1" type="ORF">ACM46_06340</name>
</gene>
<comment type="caution">
    <text evidence="1">The sequence shown here is derived from an EMBL/GenBank/DDBJ whole genome shotgun (WGS) entry which is preliminary data.</text>
</comment>
<organism evidence="1 2">
    <name type="scientific">Chryseobacterium angstadtii</name>
    <dbReference type="NCBI Taxonomy" id="558151"/>
    <lineage>
        <taxon>Bacteria</taxon>
        <taxon>Pseudomonadati</taxon>
        <taxon>Bacteroidota</taxon>
        <taxon>Flavobacteriia</taxon>
        <taxon>Flavobacteriales</taxon>
        <taxon>Weeksellaceae</taxon>
        <taxon>Chryseobacterium group</taxon>
        <taxon>Chryseobacterium</taxon>
    </lineage>
</organism>
<dbReference type="NCBIfam" id="NF047658">
    <property type="entry name" value="HYC_CC_PP"/>
    <property type="match status" value="1"/>
</dbReference>